<comment type="caution">
    <text evidence="2">The sequence shown here is derived from an EMBL/GenBank/DDBJ whole genome shotgun (WGS) entry which is preliminary data.</text>
</comment>
<evidence type="ECO:0000313" key="2">
    <source>
        <dbReference type="EMBL" id="OGZ02513.1"/>
    </source>
</evidence>
<organism evidence="2 3">
    <name type="scientific">Candidatus Liptonbacteria bacterium RIFCSPLOWO2_01_FULL_53_13</name>
    <dbReference type="NCBI Taxonomy" id="1798651"/>
    <lineage>
        <taxon>Bacteria</taxon>
        <taxon>Candidatus Liptoniibacteriota</taxon>
    </lineage>
</organism>
<proteinExistence type="predicted"/>
<feature type="domain" description="DUF2231" evidence="1">
    <location>
        <begin position="3"/>
        <end position="159"/>
    </location>
</feature>
<name>A0A1G2CM98_9BACT</name>
<evidence type="ECO:0000259" key="1">
    <source>
        <dbReference type="Pfam" id="PF09990"/>
    </source>
</evidence>
<dbReference type="EMBL" id="MHLB01000010">
    <property type="protein sequence ID" value="OGZ02513.1"/>
    <property type="molecule type" value="Genomic_DNA"/>
</dbReference>
<protein>
    <recommendedName>
        <fullName evidence="1">DUF2231 domain-containing protein</fullName>
    </recommendedName>
</protein>
<evidence type="ECO:0000313" key="3">
    <source>
        <dbReference type="Proteomes" id="UP000178348"/>
    </source>
</evidence>
<gene>
    <name evidence="2" type="ORF">A2946_00710</name>
</gene>
<dbReference type="AlphaFoldDB" id="A0A1G2CM98"/>
<dbReference type="Proteomes" id="UP000178348">
    <property type="component" value="Unassembled WGS sequence"/>
</dbReference>
<dbReference type="InterPro" id="IPR019251">
    <property type="entry name" value="DUF2231_TM"/>
</dbReference>
<reference evidence="2 3" key="1">
    <citation type="journal article" date="2016" name="Nat. Commun.">
        <title>Thousands of microbial genomes shed light on interconnected biogeochemical processes in an aquifer system.</title>
        <authorList>
            <person name="Anantharaman K."/>
            <person name="Brown C.T."/>
            <person name="Hug L.A."/>
            <person name="Sharon I."/>
            <person name="Castelle C.J."/>
            <person name="Probst A.J."/>
            <person name="Thomas B.C."/>
            <person name="Singh A."/>
            <person name="Wilkins M.J."/>
            <person name="Karaoz U."/>
            <person name="Brodie E.L."/>
            <person name="Williams K.H."/>
            <person name="Hubbard S.S."/>
            <person name="Banfield J.F."/>
        </authorList>
    </citation>
    <scope>NUCLEOTIDE SEQUENCE [LARGE SCALE GENOMIC DNA]</scope>
</reference>
<sequence>MDLHPVFVHFPIALLTLYSICELIRVRKLLESDAWFHIKAFLAIAGSIFSFITYLTGNLLEDSFEGMSLERVLRMHQTFAGFTVAIFAIIALAYLVRFLQRIINYYERIEAAHPVLKTVWGIAAAYGSFVSNPSLIVPLALLGLVSVTITGALGGSLVYGPDADPLVSFLYYVLSLR</sequence>
<dbReference type="Pfam" id="PF09990">
    <property type="entry name" value="DUF2231"/>
    <property type="match status" value="1"/>
</dbReference>
<accession>A0A1G2CM98</accession>